<evidence type="ECO:0000313" key="6">
    <source>
        <dbReference type="Proteomes" id="UP000518681"/>
    </source>
</evidence>
<dbReference type="EMBL" id="CP010024">
    <property type="protein sequence ID" value="AJZ56249.1"/>
    <property type="molecule type" value="Genomic_DNA"/>
</dbReference>
<evidence type="ECO:0000256" key="1">
    <source>
        <dbReference type="SAM" id="MobiDB-lite"/>
    </source>
</evidence>
<dbReference type="Proteomes" id="UP000032614">
    <property type="component" value="Plasmid pBIL"/>
</dbReference>
<name>A0AAW3V2P7_9BURK</name>
<geneLocation type="plasmid" evidence="3 5">
    <name>pBIL</name>
</geneLocation>
<evidence type="ECO:0000259" key="2">
    <source>
        <dbReference type="Pfam" id="PF18536"/>
    </source>
</evidence>
<protein>
    <recommendedName>
        <fullName evidence="2">DUF5623 domain-containing protein</fullName>
    </recommendedName>
</protein>
<reference evidence="4 6" key="2">
    <citation type="submission" date="2020-08" db="EMBL/GenBank/DDBJ databases">
        <title>Genomic Encyclopedia of Type Strains, Phase IV (KMG-V): Genome sequencing to study the core and pangenomes of soil and plant-associated prokaryotes.</title>
        <authorList>
            <person name="Whitman W."/>
        </authorList>
    </citation>
    <scope>NUCLEOTIDE SEQUENCE [LARGE SCALE GENOMIC DNA]</scope>
    <source>
        <strain evidence="4 6">SEMIA 4013</strain>
    </source>
</reference>
<dbReference type="KEGG" id="bfn:OI25_8019"/>
<accession>A0AAW3V2P7</accession>
<reference evidence="3 5" key="1">
    <citation type="journal article" date="2015" name="Genome Announc.">
        <title>Complete genome sequences for 59 burkholderia isolates, both pathogenic and near neighbor.</title>
        <authorList>
            <person name="Johnson S.L."/>
            <person name="Bishop-Lilly K.A."/>
            <person name="Ladner J.T."/>
            <person name="Daligault H.E."/>
            <person name="Davenport K.W."/>
            <person name="Jaissle J."/>
            <person name="Frey K.G."/>
            <person name="Koroleva G.I."/>
            <person name="Bruce D.C."/>
            <person name="Coyne S.R."/>
            <person name="Broomall S.M."/>
            <person name="Li P.E."/>
            <person name="Teshima H."/>
            <person name="Gibbons H.S."/>
            <person name="Palacios G.F."/>
            <person name="Rosenzweig C.N."/>
            <person name="Redden C.L."/>
            <person name="Xu Y."/>
            <person name="Minogue T.D."/>
            <person name="Chain P.S."/>
        </authorList>
    </citation>
    <scope>NUCLEOTIDE SEQUENCE [LARGE SCALE GENOMIC DNA]</scope>
    <source>
        <strain evidence="3 5">ATCC BAA-463</strain>
        <plasmid evidence="3 5">pBIL</plasmid>
    </source>
</reference>
<organism evidence="4 6">
    <name type="scientific">Paraburkholderia fungorum</name>
    <dbReference type="NCBI Taxonomy" id="134537"/>
    <lineage>
        <taxon>Bacteria</taxon>
        <taxon>Pseudomonadati</taxon>
        <taxon>Pseudomonadota</taxon>
        <taxon>Betaproteobacteria</taxon>
        <taxon>Burkholderiales</taxon>
        <taxon>Burkholderiaceae</taxon>
        <taxon>Paraburkholderia</taxon>
    </lineage>
</organism>
<dbReference type="InterPro" id="IPR040531">
    <property type="entry name" value="DUF5623"/>
</dbReference>
<dbReference type="Pfam" id="PF18536">
    <property type="entry name" value="DUF5623"/>
    <property type="match status" value="1"/>
</dbReference>
<proteinExistence type="predicted"/>
<dbReference type="AlphaFoldDB" id="A0AAW3V2P7"/>
<keyword evidence="3" id="KW-0614">Plasmid</keyword>
<evidence type="ECO:0000313" key="5">
    <source>
        <dbReference type="Proteomes" id="UP000032614"/>
    </source>
</evidence>
<dbReference type="Gene3D" id="1.20.1260.40">
    <property type="match status" value="1"/>
</dbReference>
<dbReference type="Proteomes" id="UP000518681">
    <property type="component" value="Unassembled WGS sequence"/>
</dbReference>
<evidence type="ECO:0000313" key="3">
    <source>
        <dbReference type="EMBL" id="AJZ56249.1"/>
    </source>
</evidence>
<dbReference type="RefSeq" id="WP_052660829.1">
    <property type="nucleotide sequence ID" value="NZ_CADFGE010000021.1"/>
</dbReference>
<dbReference type="EMBL" id="JACIIK010000011">
    <property type="protein sequence ID" value="MBB6205202.1"/>
    <property type="molecule type" value="Genomic_DNA"/>
</dbReference>
<gene>
    <name evidence="4" type="ORF">GGD69_006096</name>
    <name evidence="3" type="ORF">OI25_8019</name>
</gene>
<feature type="region of interest" description="Disordered" evidence="1">
    <location>
        <begin position="268"/>
        <end position="298"/>
    </location>
</feature>
<evidence type="ECO:0000313" key="4">
    <source>
        <dbReference type="EMBL" id="MBB6205202.1"/>
    </source>
</evidence>
<feature type="domain" description="DUF5623" evidence="2">
    <location>
        <begin position="303"/>
        <end position="413"/>
    </location>
</feature>
<sequence>MSSITARPSTLDGIKRLAKTIKRERAIPHHLALDEASRAAGYQNIRHAQDQMARQSPTSHAVYLTAYWAGQEGAGRETLSIQLPKPLTHIIARHQVSSARNLGWFRLESADHLERKTDVDSQELARDVLFAAARTLRFMAVTGLRPTTTQTQNRPFNIFRDLPGKDHVSNWIDSDTEAWVYLDEPYPHVNVKQRQNWVSGHGVEMIAPKWEGIHNPGATVPYVFCDDPTLANRLLTQLAQLQAELREPVWDGESASYWSQFVSPTRQAAGTARRSRPMPAPRGVERNGALPYGARSGGVESRWRPAKRMPLDMHLTVGPLLHALDNDRFPGPQRKAIMRIRTTLDDWLQMEYPGEEMTDEQFGDAYYGTHREPMVDRVNQLESIRRIAALLNQGYADCKPRQQLLSLLGNVEKALARSSLPQSA</sequence>
<dbReference type="GeneID" id="66513264"/>